<dbReference type="OrthoDB" id="444848at2759"/>
<evidence type="ECO:0000259" key="3">
    <source>
        <dbReference type="PROSITE" id="PS50994"/>
    </source>
</evidence>
<dbReference type="Gene3D" id="1.10.340.70">
    <property type="match status" value="1"/>
</dbReference>
<dbReference type="GO" id="GO:0015074">
    <property type="term" value="P:DNA integration"/>
    <property type="evidence" value="ECO:0007669"/>
    <property type="project" value="InterPro"/>
</dbReference>
<dbReference type="InterPro" id="IPR041588">
    <property type="entry name" value="Integrase_H2C2"/>
</dbReference>
<comment type="caution">
    <text evidence="4">The sequence shown here is derived from an EMBL/GenBank/DDBJ whole genome shotgun (WGS) entry which is preliminary data.</text>
</comment>
<accession>A0A1C7MIX6</accession>
<dbReference type="PROSITE" id="PS50994">
    <property type="entry name" value="INTEGRASE"/>
    <property type="match status" value="1"/>
</dbReference>
<dbReference type="Gene3D" id="3.30.420.10">
    <property type="entry name" value="Ribonuclease H-like superfamily/Ribonuclease H"/>
    <property type="match status" value="1"/>
</dbReference>
<keyword evidence="5" id="KW-1185">Reference proteome</keyword>
<dbReference type="CDD" id="cd01647">
    <property type="entry name" value="RT_LTR"/>
    <property type="match status" value="1"/>
</dbReference>
<dbReference type="EMBL" id="LUGG01000003">
    <property type="protein sequence ID" value="OBZ76577.1"/>
    <property type="molecule type" value="Genomic_DNA"/>
</dbReference>
<dbReference type="InterPro" id="IPR043502">
    <property type="entry name" value="DNA/RNA_pol_sf"/>
</dbReference>
<dbReference type="InterPro" id="IPR001584">
    <property type="entry name" value="Integrase_cat-core"/>
</dbReference>
<dbReference type="OMA" id="GHRCTHE"/>
<feature type="region of interest" description="Disordered" evidence="2">
    <location>
        <begin position="58"/>
        <end position="81"/>
    </location>
</feature>
<feature type="compositionally biased region" description="Low complexity" evidence="2">
    <location>
        <begin position="64"/>
        <end position="80"/>
    </location>
</feature>
<feature type="compositionally biased region" description="Acidic residues" evidence="2">
    <location>
        <begin position="958"/>
        <end position="981"/>
    </location>
</feature>
<keyword evidence="1" id="KW-0694">RNA-binding</keyword>
<dbReference type="InterPro" id="IPR050951">
    <property type="entry name" value="Retrovirus_Pol_polyprotein"/>
</dbReference>
<reference evidence="4 5" key="1">
    <citation type="submission" date="2016-03" db="EMBL/GenBank/DDBJ databases">
        <title>Whole genome sequencing of Grifola frondosa 9006-11.</title>
        <authorList>
            <person name="Min B."/>
            <person name="Park H."/>
            <person name="Kim J.-G."/>
            <person name="Cho H."/>
            <person name="Oh Y.-L."/>
            <person name="Kong W.-S."/>
            <person name="Choi I.-G."/>
        </authorList>
    </citation>
    <scope>NUCLEOTIDE SEQUENCE [LARGE SCALE GENOMIC DNA]</scope>
    <source>
        <strain evidence="4 5">9006-11</strain>
    </source>
</reference>
<feature type="region of interest" description="Disordered" evidence="2">
    <location>
        <begin position="530"/>
        <end position="549"/>
    </location>
</feature>
<evidence type="ECO:0000313" key="4">
    <source>
        <dbReference type="EMBL" id="OBZ76577.1"/>
    </source>
</evidence>
<dbReference type="AlphaFoldDB" id="A0A1C7MIX6"/>
<evidence type="ECO:0000256" key="2">
    <source>
        <dbReference type="SAM" id="MobiDB-lite"/>
    </source>
</evidence>
<dbReference type="InterPro" id="IPR043128">
    <property type="entry name" value="Rev_trsase/Diguanyl_cyclase"/>
</dbReference>
<evidence type="ECO:0000256" key="1">
    <source>
        <dbReference type="ARBA" id="ARBA00022884"/>
    </source>
</evidence>
<dbReference type="SUPFAM" id="SSF53098">
    <property type="entry name" value="Ribonuclease H-like"/>
    <property type="match status" value="1"/>
</dbReference>
<sequence>MPPLNANPPPFSPTGRYTQERRDAFRKLHDTGFLWPAELDLIDDFMCNQNEAFAWNEPNEDVSEPTSSPQSSSPSSSISPGYRRTFRFHQVSTTRSAGSFGRNQAGVYEPSNSSYRSRWFCVLKKDGKSFASYTHSGVTPIPEHLAEQFGGRACGGMLDLYVGYDEREIAESSRDLTTFQTPYGAHRLVTLPMGWTNAVPIFHDDVTHILQPEIPHITIPYIDDVPIRGPASRYLLSEGTFETIRENPSVRRFVWEHLHNLNRVVQRMRYCNGTFSGVKSMLCGEEIVVVGHRCTHEGRRPEDSRVAVVKNWGPCKDLSEVRAFLESFESLSRTSRNAHPLVYLTRKGIPFEFGPKQIQAQEDLKQALIESPALRAINYNSSANVILAVDTSYIAVGFYPLRFGSITLNDRESRFSQPKLEIYGLFHALRALRLYLLGVRNLVVEVDARYIKGMLRIRYIPFRQHQSWIQPRTRRTLQKTATARYTEELEDDFEDWIDRIHGFPHFLYPPILNRTSRQFTVATFALDNADQESQREYEPPADPPDEETPPKLIREWQQTLARPQHFSDADYEAFVKFAVGFFCDDHRLWKRDPLGAHKLVVATSDRLRVLKACHDDIGHRGAYATRSAVCERFWWPHVAQDVACRRDPRTTLRKNPSRHDAPPTIGRLSLPPSKFRALRKETSKTLGDFVFENILCRWGALSEIVTDNGPAFVKAIEYLAKKYHINHIRISGYNSRTNGIVERSHYDIRGALFKAADGDQKRWAEVVFSVFWAERITVRRRMGCSPYFAVTGTHPIIPLDISEATYLQPAPESILSTADLIARRAIALQKRFDQVQTLRSKVYEARVTAAIRFEREHARTIKDFDFKRGDLVLMRHTQIEKSLNRKMRARCLGPLVVVSRNKGGAYILSELDSSVFDRPVAAFRVIPYFARKAIVIPNELLDIDDERLRELLQSNSQGDDEDIPDDPGLEEVDEEDDTPSE</sequence>
<dbReference type="PANTHER" id="PTHR37984">
    <property type="entry name" value="PROTEIN CBG26694"/>
    <property type="match status" value="1"/>
</dbReference>
<organism evidence="4 5">
    <name type="scientific">Grifola frondosa</name>
    <name type="common">Maitake</name>
    <name type="synonym">Polyporus frondosus</name>
    <dbReference type="NCBI Taxonomy" id="5627"/>
    <lineage>
        <taxon>Eukaryota</taxon>
        <taxon>Fungi</taxon>
        <taxon>Dikarya</taxon>
        <taxon>Basidiomycota</taxon>
        <taxon>Agaricomycotina</taxon>
        <taxon>Agaricomycetes</taxon>
        <taxon>Polyporales</taxon>
        <taxon>Grifolaceae</taxon>
        <taxon>Grifola</taxon>
    </lineage>
</organism>
<dbReference type="GO" id="GO:0003723">
    <property type="term" value="F:RNA binding"/>
    <property type="evidence" value="ECO:0007669"/>
    <property type="project" value="UniProtKB-KW"/>
</dbReference>
<dbReference type="InterPro" id="IPR012337">
    <property type="entry name" value="RNaseH-like_sf"/>
</dbReference>
<protein>
    <submittedName>
        <fullName evidence="4">Transposon Tf2-6 polyprotein</fullName>
    </submittedName>
</protein>
<dbReference type="Pfam" id="PF17921">
    <property type="entry name" value="Integrase_H2C2"/>
    <property type="match status" value="1"/>
</dbReference>
<name>A0A1C7MIX6_GRIFR</name>
<dbReference type="STRING" id="5627.A0A1C7MIX6"/>
<dbReference type="GO" id="GO:0005634">
    <property type="term" value="C:nucleus"/>
    <property type="evidence" value="ECO:0007669"/>
    <property type="project" value="UniProtKB-ARBA"/>
</dbReference>
<feature type="region of interest" description="Disordered" evidence="2">
    <location>
        <begin position="951"/>
        <end position="981"/>
    </location>
</feature>
<feature type="domain" description="Integrase catalytic" evidence="3">
    <location>
        <begin position="678"/>
        <end position="803"/>
    </location>
</feature>
<dbReference type="Gene3D" id="3.10.10.10">
    <property type="entry name" value="HIV Type 1 Reverse Transcriptase, subunit A, domain 1"/>
    <property type="match status" value="1"/>
</dbReference>
<proteinExistence type="predicted"/>
<evidence type="ECO:0000313" key="5">
    <source>
        <dbReference type="Proteomes" id="UP000092993"/>
    </source>
</evidence>
<dbReference type="PANTHER" id="PTHR37984:SF5">
    <property type="entry name" value="PROTEIN NYNRIN-LIKE"/>
    <property type="match status" value="1"/>
</dbReference>
<dbReference type="InterPro" id="IPR036397">
    <property type="entry name" value="RNaseH_sf"/>
</dbReference>
<dbReference type="Gene3D" id="3.30.70.270">
    <property type="match status" value="2"/>
</dbReference>
<dbReference type="SUPFAM" id="SSF56672">
    <property type="entry name" value="DNA/RNA polymerases"/>
    <property type="match status" value="1"/>
</dbReference>
<dbReference type="Proteomes" id="UP000092993">
    <property type="component" value="Unassembled WGS sequence"/>
</dbReference>
<gene>
    <name evidence="4" type="primary">Tf2-6</name>
    <name evidence="4" type="ORF">A0H81_03287</name>
</gene>